<keyword evidence="6" id="KW-1185">Reference proteome</keyword>
<dbReference type="AlphaFoldDB" id="A0A4Y8IK49"/>
<feature type="compositionally biased region" description="Polar residues" evidence="2">
    <location>
        <begin position="141"/>
        <end position="184"/>
    </location>
</feature>
<dbReference type="PANTHER" id="PTHR39160">
    <property type="entry name" value="CELL WALL-BINDING PROTEIN YOCH"/>
    <property type="match status" value="1"/>
</dbReference>
<dbReference type="GO" id="GO:0009254">
    <property type="term" value="P:peptidoglycan turnover"/>
    <property type="evidence" value="ECO:0007669"/>
    <property type="project" value="InterPro"/>
</dbReference>
<evidence type="ECO:0000256" key="2">
    <source>
        <dbReference type="SAM" id="MobiDB-lite"/>
    </source>
</evidence>
<dbReference type="Pfam" id="PF01476">
    <property type="entry name" value="LysM"/>
    <property type="match status" value="2"/>
</dbReference>
<feature type="signal peptide" evidence="3">
    <location>
        <begin position="1"/>
        <end position="27"/>
    </location>
</feature>
<dbReference type="Pfam" id="PF06725">
    <property type="entry name" value="3D"/>
    <property type="match status" value="1"/>
</dbReference>
<reference evidence="5 6" key="1">
    <citation type="submission" date="2019-03" db="EMBL/GenBank/DDBJ databases">
        <authorList>
            <person name="He R.-H."/>
        </authorList>
    </citation>
    <scope>NUCLEOTIDE SEQUENCE [LARGE SCALE GENOMIC DNA]</scope>
    <source>
        <strain evidence="6">SH 714</strain>
    </source>
</reference>
<dbReference type="InterPro" id="IPR051933">
    <property type="entry name" value="Resuscitation_pf_RpfB"/>
</dbReference>
<feature type="chain" id="PRO_5039047545" evidence="3">
    <location>
        <begin position="28"/>
        <end position="278"/>
    </location>
</feature>
<dbReference type="SUPFAM" id="SSF54106">
    <property type="entry name" value="LysM domain"/>
    <property type="match status" value="2"/>
</dbReference>
<gene>
    <name evidence="5" type="ORF">E3U55_08450</name>
</gene>
<dbReference type="RefSeq" id="WP_134340001.1">
    <property type="nucleotide sequence ID" value="NZ_SOPW01000008.1"/>
</dbReference>
<dbReference type="OrthoDB" id="9798935at2"/>
<dbReference type="InterPro" id="IPR036908">
    <property type="entry name" value="RlpA-like_sf"/>
</dbReference>
<sequence>MRKTIISLASGIILSGFAFTTSVSAEAEYEIQKGDSLSELAQEYGTSTENLMDNNNLSSYVIMPGEKIEIDNKKQVEVMKGDTLSELARDLEVDVKEIKEWNNLDSSLILVGQDLELQLPLDALKDFNEFKEERKQEAKEVQQTSASSEEKAVSSNNQRSKQNTASKDNAHQASQTNNQSEDGETISVTATAYTADCSGCSGITATGINLNANPNMKVIAVDPNIIPLGTKVYVEGYGVAIAADTGGAINGNKIDVHVPTKAEAYEWGVKTVEVEILD</sequence>
<evidence type="ECO:0000313" key="5">
    <source>
        <dbReference type="EMBL" id="TFB21336.1"/>
    </source>
</evidence>
<name>A0A4Y8IK49_9BACI</name>
<comment type="caution">
    <text evidence="5">The sequence shown here is derived from an EMBL/GenBank/DDBJ whole genome shotgun (WGS) entry which is preliminary data.</text>
</comment>
<evidence type="ECO:0000313" key="6">
    <source>
        <dbReference type="Proteomes" id="UP000297975"/>
    </source>
</evidence>
<dbReference type="CDD" id="cd22786">
    <property type="entry name" value="DPBB_YuiC-like"/>
    <property type="match status" value="1"/>
</dbReference>
<dbReference type="GO" id="GO:0019867">
    <property type="term" value="C:outer membrane"/>
    <property type="evidence" value="ECO:0007669"/>
    <property type="project" value="InterPro"/>
</dbReference>
<accession>A0A4Y8IK49</accession>
<dbReference type="InterPro" id="IPR010611">
    <property type="entry name" value="3D_dom"/>
</dbReference>
<dbReference type="InterPro" id="IPR018392">
    <property type="entry name" value="LysM"/>
</dbReference>
<dbReference type="Proteomes" id="UP000297975">
    <property type="component" value="Unassembled WGS sequence"/>
</dbReference>
<keyword evidence="1 3" id="KW-0732">Signal</keyword>
<dbReference type="SMART" id="SM00257">
    <property type="entry name" value="LysM"/>
    <property type="match status" value="2"/>
</dbReference>
<proteinExistence type="predicted"/>
<evidence type="ECO:0000256" key="1">
    <source>
        <dbReference type="ARBA" id="ARBA00022729"/>
    </source>
</evidence>
<dbReference type="PROSITE" id="PS51782">
    <property type="entry name" value="LYSM"/>
    <property type="match status" value="2"/>
</dbReference>
<feature type="domain" description="LysM" evidence="4">
    <location>
        <begin position="74"/>
        <end position="117"/>
    </location>
</feature>
<dbReference type="GO" id="GO:0004553">
    <property type="term" value="F:hydrolase activity, hydrolyzing O-glycosyl compounds"/>
    <property type="evidence" value="ECO:0007669"/>
    <property type="project" value="InterPro"/>
</dbReference>
<protein>
    <submittedName>
        <fullName evidence="5">LysM peptidoglycan-binding domain-containing protein</fullName>
    </submittedName>
</protein>
<dbReference type="Gene3D" id="3.10.350.10">
    <property type="entry name" value="LysM domain"/>
    <property type="match status" value="2"/>
</dbReference>
<organism evidence="5 6">
    <name type="scientific">Filobacillus milosensis</name>
    <dbReference type="NCBI Taxonomy" id="94137"/>
    <lineage>
        <taxon>Bacteria</taxon>
        <taxon>Bacillati</taxon>
        <taxon>Bacillota</taxon>
        <taxon>Bacilli</taxon>
        <taxon>Bacillales</taxon>
        <taxon>Bacillaceae</taxon>
        <taxon>Filobacillus</taxon>
    </lineage>
</organism>
<dbReference type="InterPro" id="IPR036779">
    <property type="entry name" value="LysM_dom_sf"/>
</dbReference>
<evidence type="ECO:0000259" key="4">
    <source>
        <dbReference type="PROSITE" id="PS51782"/>
    </source>
</evidence>
<dbReference type="SUPFAM" id="SSF50685">
    <property type="entry name" value="Barwin-like endoglucanases"/>
    <property type="match status" value="1"/>
</dbReference>
<feature type="domain" description="LysM" evidence="4">
    <location>
        <begin position="27"/>
        <end position="70"/>
    </location>
</feature>
<feature type="region of interest" description="Disordered" evidence="2">
    <location>
        <begin position="135"/>
        <end position="184"/>
    </location>
</feature>
<dbReference type="CDD" id="cd00118">
    <property type="entry name" value="LysM"/>
    <property type="match status" value="2"/>
</dbReference>
<dbReference type="Gene3D" id="2.40.40.10">
    <property type="entry name" value="RlpA-like domain"/>
    <property type="match status" value="1"/>
</dbReference>
<dbReference type="PANTHER" id="PTHR39160:SF6">
    <property type="entry name" value="CELL WALL-BINDING PROTEIN YOCH"/>
    <property type="match status" value="1"/>
</dbReference>
<dbReference type="EMBL" id="SOPW01000008">
    <property type="protein sequence ID" value="TFB21336.1"/>
    <property type="molecule type" value="Genomic_DNA"/>
</dbReference>
<evidence type="ECO:0000256" key="3">
    <source>
        <dbReference type="SAM" id="SignalP"/>
    </source>
</evidence>